<dbReference type="AlphaFoldDB" id="A0A433A2G1"/>
<dbReference type="EMBL" id="RBNI01019283">
    <property type="protein sequence ID" value="RUO96874.1"/>
    <property type="molecule type" value="Genomic_DNA"/>
</dbReference>
<gene>
    <name evidence="3" type="ORF">BC936DRAFT_141315</name>
</gene>
<keyword evidence="2" id="KW-1133">Transmembrane helix</keyword>
<evidence type="ECO:0000256" key="2">
    <source>
        <dbReference type="SAM" id="Phobius"/>
    </source>
</evidence>
<proteinExistence type="predicted"/>
<evidence type="ECO:0000313" key="3">
    <source>
        <dbReference type="EMBL" id="RUO96874.1"/>
    </source>
</evidence>
<keyword evidence="2" id="KW-0472">Membrane</keyword>
<feature type="compositionally biased region" description="Polar residues" evidence="1">
    <location>
        <begin position="1"/>
        <end position="24"/>
    </location>
</feature>
<accession>A0A433A2G1</accession>
<dbReference type="OrthoDB" id="418368at2759"/>
<evidence type="ECO:0000313" key="4">
    <source>
        <dbReference type="Proteomes" id="UP000268093"/>
    </source>
</evidence>
<reference evidence="3 4" key="1">
    <citation type="journal article" date="2018" name="New Phytol.">
        <title>Phylogenomics of Endogonaceae and evolution of mycorrhizas within Mucoromycota.</title>
        <authorList>
            <person name="Chang Y."/>
            <person name="Desiro A."/>
            <person name="Na H."/>
            <person name="Sandor L."/>
            <person name="Lipzen A."/>
            <person name="Clum A."/>
            <person name="Barry K."/>
            <person name="Grigoriev I.V."/>
            <person name="Martin F.M."/>
            <person name="Stajich J.E."/>
            <person name="Smith M.E."/>
            <person name="Bonito G."/>
            <person name="Spatafora J.W."/>
        </authorList>
    </citation>
    <scope>NUCLEOTIDE SEQUENCE [LARGE SCALE GENOMIC DNA]</scope>
    <source>
        <strain evidence="3 4">GMNB39</strain>
    </source>
</reference>
<name>A0A433A2G1_9FUNG</name>
<keyword evidence="2" id="KW-0812">Transmembrane</keyword>
<feature type="transmembrane region" description="Helical" evidence="2">
    <location>
        <begin position="34"/>
        <end position="54"/>
    </location>
</feature>
<feature type="transmembrane region" description="Helical" evidence="2">
    <location>
        <begin position="240"/>
        <end position="257"/>
    </location>
</feature>
<evidence type="ECO:0000256" key="1">
    <source>
        <dbReference type="SAM" id="MobiDB-lite"/>
    </source>
</evidence>
<dbReference type="Proteomes" id="UP000268093">
    <property type="component" value="Unassembled WGS sequence"/>
</dbReference>
<organism evidence="3 4">
    <name type="scientific">Jimgerdemannia flammicorona</name>
    <dbReference type="NCBI Taxonomy" id="994334"/>
    <lineage>
        <taxon>Eukaryota</taxon>
        <taxon>Fungi</taxon>
        <taxon>Fungi incertae sedis</taxon>
        <taxon>Mucoromycota</taxon>
        <taxon>Mucoromycotina</taxon>
        <taxon>Endogonomycetes</taxon>
        <taxon>Endogonales</taxon>
        <taxon>Endogonaceae</taxon>
        <taxon>Jimgerdemannia</taxon>
    </lineage>
</organism>
<feature type="transmembrane region" description="Helical" evidence="2">
    <location>
        <begin position="60"/>
        <end position="80"/>
    </location>
</feature>
<keyword evidence="4" id="KW-1185">Reference proteome</keyword>
<feature type="region of interest" description="Disordered" evidence="1">
    <location>
        <begin position="1"/>
        <end position="25"/>
    </location>
</feature>
<feature type="transmembrane region" description="Helical" evidence="2">
    <location>
        <begin position="206"/>
        <end position="228"/>
    </location>
</feature>
<comment type="caution">
    <text evidence="3">The sequence shown here is derived from an EMBL/GenBank/DDBJ whole genome shotgun (WGS) entry which is preliminary data.</text>
</comment>
<protein>
    <submittedName>
        <fullName evidence="3">Uncharacterized protein</fullName>
    </submittedName>
</protein>
<sequence>MSTQPSLDTNSPRSSTPLLPNQGPTYREDLRDTLFSTTLMALSIVPFVLTPYYAWPSTPIRPHGLTVAIGAAGWVTALFLRAPISLLTSKLSPAHTITITIWASGPCEEGIRVALLYLVPGTATFEGAWSLALGWTAIEIWYTLVQAGVWLKLQHDDSEKAREARAKIREIYGDDMFNKRKGGWWWGGVERASASMIHIGFSMWEVVNPFAAIPAAVVHSAINAGAVIGMKKIGITKTEIWLLAAASGIFFGALAAMRRNRTRSSTA</sequence>